<reference evidence="6 7" key="1">
    <citation type="journal article" date="2017" name="Mol. Biol. Evol.">
        <title>The 4-celled Tetrabaena socialis nuclear genome reveals the essential components for genetic control of cell number at the origin of multicellularity in the volvocine lineage.</title>
        <authorList>
            <person name="Featherston J."/>
            <person name="Arakaki Y."/>
            <person name="Hanschen E.R."/>
            <person name="Ferris P.J."/>
            <person name="Michod R.E."/>
            <person name="Olson B.J.S.C."/>
            <person name="Nozaki H."/>
            <person name="Durand P.M."/>
        </authorList>
    </citation>
    <scope>NUCLEOTIDE SEQUENCE [LARGE SCALE GENOMIC DNA]</scope>
    <source>
        <strain evidence="6 7">NIES-571</strain>
    </source>
</reference>
<dbReference type="GO" id="GO:1990757">
    <property type="term" value="F:ubiquitin ligase activator activity"/>
    <property type="evidence" value="ECO:0007669"/>
    <property type="project" value="TreeGrafter"/>
</dbReference>
<feature type="repeat" description="WD" evidence="4">
    <location>
        <begin position="53"/>
        <end position="74"/>
    </location>
</feature>
<dbReference type="InterPro" id="IPR011047">
    <property type="entry name" value="Quinoprotein_ADH-like_sf"/>
</dbReference>
<keyword evidence="3" id="KW-0131">Cell cycle</keyword>
<name>A0A2J7ZPZ1_9CHLO</name>
<accession>A0A2J7ZPZ1</accession>
<sequence length="201" mass="20695">MMRSRGGGQWFALTPPGQCGGPCGALRADGGGAGGAGGPAWRGWGRRPGVARWSPDDRQLASGGNDNQLYIWSLGATTPTLKFSDHTAAVKVGRARAAKACGAGHAGKVEAIQKGRDGAPESETEPSRGGGRASSAALPPQLYVGYDCHTLRVLYLAVSPDGQTIVTGAGDETLRFWSVFPSAKSAGPDTSVASMNRTTIR</sequence>
<evidence type="ECO:0000256" key="1">
    <source>
        <dbReference type="ARBA" id="ARBA00022574"/>
    </source>
</evidence>
<evidence type="ECO:0000256" key="2">
    <source>
        <dbReference type="ARBA" id="ARBA00022737"/>
    </source>
</evidence>
<dbReference type="InterPro" id="IPR001680">
    <property type="entry name" value="WD40_rpt"/>
</dbReference>
<feature type="compositionally biased region" description="Basic and acidic residues" evidence="5">
    <location>
        <begin position="107"/>
        <end position="119"/>
    </location>
</feature>
<keyword evidence="7" id="KW-1185">Reference proteome</keyword>
<gene>
    <name evidence="6" type="ORF">TSOC_011701</name>
</gene>
<proteinExistence type="predicted"/>
<dbReference type="InterPro" id="IPR033010">
    <property type="entry name" value="Cdc20/Fizzy"/>
</dbReference>
<feature type="repeat" description="WD" evidence="4">
    <location>
        <begin position="146"/>
        <end position="179"/>
    </location>
</feature>
<evidence type="ECO:0000256" key="4">
    <source>
        <dbReference type="PROSITE-ProRule" id="PRU00221"/>
    </source>
</evidence>
<organism evidence="6 7">
    <name type="scientific">Tetrabaena socialis</name>
    <dbReference type="NCBI Taxonomy" id="47790"/>
    <lineage>
        <taxon>Eukaryota</taxon>
        <taxon>Viridiplantae</taxon>
        <taxon>Chlorophyta</taxon>
        <taxon>core chlorophytes</taxon>
        <taxon>Chlorophyceae</taxon>
        <taxon>CS clade</taxon>
        <taxon>Chlamydomonadales</taxon>
        <taxon>Tetrabaenaceae</taxon>
        <taxon>Tetrabaena</taxon>
    </lineage>
</organism>
<dbReference type="SUPFAM" id="SSF50998">
    <property type="entry name" value="Quinoprotein alcohol dehydrogenase-like"/>
    <property type="match status" value="1"/>
</dbReference>
<dbReference type="EMBL" id="PGGS01000675">
    <property type="protein sequence ID" value="PNH02329.1"/>
    <property type="molecule type" value="Genomic_DNA"/>
</dbReference>
<dbReference type="PROSITE" id="PS50294">
    <property type="entry name" value="WD_REPEATS_REGION"/>
    <property type="match status" value="1"/>
</dbReference>
<protein>
    <submittedName>
        <fullName evidence="6">Protein FIZZY-RELATED 2</fullName>
    </submittedName>
</protein>
<evidence type="ECO:0000313" key="6">
    <source>
        <dbReference type="EMBL" id="PNH02329.1"/>
    </source>
</evidence>
<feature type="region of interest" description="Disordered" evidence="5">
    <location>
        <begin position="106"/>
        <end position="136"/>
    </location>
</feature>
<dbReference type="PROSITE" id="PS50082">
    <property type="entry name" value="WD_REPEATS_2"/>
    <property type="match status" value="2"/>
</dbReference>
<evidence type="ECO:0000256" key="3">
    <source>
        <dbReference type="ARBA" id="ARBA00023306"/>
    </source>
</evidence>
<dbReference type="Gene3D" id="2.130.10.10">
    <property type="entry name" value="YVTN repeat-like/Quinoprotein amine dehydrogenase"/>
    <property type="match status" value="2"/>
</dbReference>
<dbReference type="PANTHER" id="PTHR19918">
    <property type="entry name" value="CELL DIVISION CYCLE 20 CDC20 FIZZY -RELATED"/>
    <property type="match status" value="1"/>
</dbReference>
<evidence type="ECO:0000313" key="7">
    <source>
        <dbReference type="Proteomes" id="UP000236333"/>
    </source>
</evidence>
<keyword evidence="1 4" id="KW-0853">WD repeat</keyword>
<evidence type="ECO:0000256" key="5">
    <source>
        <dbReference type="SAM" id="MobiDB-lite"/>
    </source>
</evidence>
<dbReference type="SMART" id="SM00320">
    <property type="entry name" value="WD40"/>
    <property type="match status" value="2"/>
</dbReference>
<dbReference type="InterPro" id="IPR015943">
    <property type="entry name" value="WD40/YVTN_repeat-like_dom_sf"/>
</dbReference>
<dbReference type="GO" id="GO:1905786">
    <property type="term" value="P:positive regulation of anaphase-promoting complex-dependent catabolic process"/>
    <property type="evidence" value="ECO:0007669"/>
    <property type="project" value="TreeGrafter"/>
</dbReference>
<dbReference type="GO" id="GO:0005680">
    <property type="term" value="C:anaphase-promoting complex"/>
    <property type="evidence" value="ECO:0007669"/>
    <property type="project" value="TreeGrafter"/>
</dbReference>
<comment type="caution">
    <text evidence="6">The sequence shown here is derived from an EMBL/GenBank/DDBJ whole genome shotgun (WGS) entry which is preliminary data.</text>
</comment>
<keyword evidence="2" id="KW-0677">Repeat</keyword>
<dbReference type="OrthoDB" id="10263272at2759"/>
<dbReference type="GO" id="GO:0010997">
    <property type="term" value="F:anaphase-promoting complex binding"/>
    <property type="evidence" value="ECO:0007669"/>
    <property type="project" value="InterPro"/>
</dbReference>
<dbReference type="GO" id="GO:0031145">
    <property type="term" value="P:anaphase-promoting complex-dependent catabolic process"/>
    <property type="evidence" value="ECO:0007669"/>
    <property type="project" value="TreeGrafter"/>
</dbReference>
<dbReference type="AlphaFoldDB" id="A0A2J7ZPZ1"/>
<dbReference type="Proteomes" id="UP000236333">
    <property type="component" value="Unassembled WGS sequence"/>
</dbReference>
<dbReference type="Pfam" id="PF00400">
    <property type="entry name" value="WD40"/>
    <property type="match status" value="2"/>
</dbReference>
<dbReference type="PANTHER" id="PTHR19918:SF1">
    <property type="entry name" value="FIZZY-RELATED PROTEIN HOMOLOG"/>
    <property type="match status" value="1"/>
</dbReference>